<feature type="non-terminal residue" evidence="1">
    <location>
        <position position="1"/>
    </location>
</feature>
<name>A0A8D9CTC0_BRACM</name>
<evidence type="ECO:0000313" key="1">
    <source>
        <dbReference type="EMBL" id="CAG7862879.1"/>
    </source>
</evidence>
<organism evidence="1 2">
    <name type="scientific">Brassica campestris</name>
    <name type="common">Field mustard</name>
    <dbReference type="NCBI Taxonomy" id="3711"/>
    <lineage>
        <taxon>Eukaryota</taxon>
        <taxon>Viridiplantae</taxon>
        <taxon>Streptophyta</taxon>
        <taxon>Embryophyta</taxon>
        <taxon>Tracheophyta</taxon>
        <taxon>Spermatophyta</taxon>
        <taxon>Magnoliopsida</taxon>
        <taxon>eudicotyledons</taxon>
        <taxon>Gunneridae</taxon>
        <taxon>Pentapetalae</taxon>
        <taxon>rosids</taxon>
        <taxon>malvids</taxon>
        <taxon>Brassicales</taxon>
        <taxon>Brassicaceae</taxon>
        <taxon>Brassiceae</taxon>
        <taxon>Brassica</taxon>
    </lineage>
</organism>
<evidence type="ECO:0000313" key="2">
    <source>
        <dbReference type="Proteomes" id="UP000694005"/>
    </source>
</evidence>
<dbReference type="Proteomes" id="UP000694005">
    <property type="component" value="Chromosome A09"/>
</dbReference>
<gene>
    <name evidence="1" type="ORF">BRAPAZ1V2_A09P33460.2</name>
</gene>
<protein>
    <submittedName>
        <fullName evidence="1">Uncharacterized protein</fullName>
    </submittedName>
</protein>
<dbReference type="Gramene" id="A09p33460.2_BraZ1">
    <property type="protein sequence ID" value="A09p33460.2_BraZ1.CDS"/>
    <property type="gene ID" value="A09g33460.2_BraZ1"/>
</dbReference>
<accession>A0A8D9CTC0</accession>
<dbReference type="AlphaFoldDB" id="A0A8D9CTC0"/>
<reference evidence="1 2" key="1">
    <citation type="submission" date="2021-07" db="EMBL/GenBank/DDBJ databases">
        <authorList>
            <consortium name="Genoscope - CEA"/>
            <person name="William W."/>
        </authorList>
    </citation>
    <scope>NUCLEOTIDE SEQUENCE [LARGE SCALE GENOMIC DNA]</scope>
</reference>
<dbReference type="EMBL" id="LS974625">
    <property type="protein sequence ID" value="CAG7862879.1"/>
    <property type="molecule type" value="Genomic_DNA"/>
</dbReference>
<sequence length="76" mass="8929">WSWPGFIRLPVALLITSQEWLERLMLAGQMNIRRMSGDWIATVCRLCARAPNYRPTILLSFFTSIWGSREHISRHL</sequence>
<proteinExistence type="predicted"/>